<dbReference type="EMBL" id="JBJQND010000002">
    <property type="protein sequence ID" value="KAL3886305.1"/>
    <property type="molecule type" value="Genomic_DNA"/>
</dbReference>
<proteinExistence type="predicted"/>
<gene>
    <name evidence="1" type="ORF">ACJMK2_026309</name>
</gene>
<comment type="caution">
    <text evidence="1">The sequence shown here is derived from an EMBL/GenBank/DDBJ whole genome shotgun (WGS) entry which is preliminary data.</text>
</comment>
<evidence type="ECO:0000313" key="1">
    <source>
        <dbReference type="EMBL" id="KAL3886305.1"/>
    </source>
</evidence>
<accession>A0ABD3XKQ8</accession>
<keyword evidence="2" id="KW-1185">Reference proteome</keyword>
<sequence>MENKTNNEDCYTYPQPQAINNPQQENAELNLQENINRKLDQTALSFYDYATCIVSEENTNAIASSNKDIHYENVSSLAG</sequence>
<protein>
    <submittedName>
        <fullName evidence="1">Uncharacterized protein</fullName>
    </submittedName>
</protein>
<dbReference type="Proteomes" id="UP001634394">
    <property type="component" value="Unassembled WGS sequence"/>
</dbReference>
<dbReference type="AlphaFoldDB" id="A0ABD3XKQ8"/>
<evidence type="ECO:0000313" key="2">
    <source>
        <dbReference type="Proteomes" id="UP001634394"/>
    </source>
</evidence>
<reference evidence="1 2" key="1">
    <citation type="submission" date="2024-11" db="EMBL/GenBank/DDBJ databases">
        <title>Chromosome-level genome assembly of the freshwater bivalve Anodonta woodiana.</title>
        <authorList>
            <person name="Chen X."/>
        </authorList>
    </citation>
    <scope>NUCLEOTIDE SEQUENCE [LARGE SCALE GENOMIC DNA]</scope>
    <source>
        <strain evidence="1">MN2024</strain>
        <tissue evidence="1">Gills</tissue>
    </source>
</reference>
<name>A0ABD3XKQ8_SINWO</name>
<organism evidence="1 2">
    <name type="scientific">Sinanodonta woodiana</name>
    <name type="common">Chinese pond mussel</name>
    <name type="synonym">Anodonta woodiana</name>
    <dbReference type="NCBI Taxonomy" id="1069815"/>
    <lineage>
        <taxon>Eukaryota</taxon>
        <taxon>Metazoa</taxon>
        <taxon>Spiralia</taxon>
        <taxon>Lophotrochozoa</taxon>
        <taxon>Mollusca</taxon>
        <taxon>Bivalvia</taxon>
        <taxon>Autobranchia</taxon>
        <taxon>Heteroconchia</taxon>
        <taxon>Palaeoheterodonta</taxon>
        <taxon>Unionida</taxon>
        <taxon>Unionoidea</taxon>
        <taxon>Unionidae</taxon>
        <taxon>Unioninae</taxon>
        <taxon>Sinanodonta</taxon>
    </lineage>
</organism>